<dbReference type="AlphaFoldDB" id="A0A545AEK5"/>
<gene>
    <name evidence="1" type="ORF">FL583_38470</name>
</gene>
<dbReference type="Pfam" id="PF06475">
    <property type="entry name" value="Glycolipid_bind"/>
    <property type="match status" value="1"/>
</dbReference>
<dbReference type="OrthoDB" id="7347529at2"/>
<evidence type="ECO:0008006" key="3">
    <source>
        <dbReference type="Google" id="ProtNLM"/>
    </source>
</evidence>
<evidence type="ECO:0000313" key="2">
    <source>
        <dbReference type="Proteomes" id="UP000317982"/>
    </source>
</evidence>
<dbReference type="EMBL" id="VIRS01000058">
    <property type="protein sequence ID" value="TQS39754.1"/>
    <property type="molecule type" value="Genomic_DNA"/>
</dbReference>
<protein>
    <recommendedName>
        <fullName evidence="3">Glycolipid-binding domain-containing protein</fullName>
    </recommendedName>
</protein>
<organism evidence="1 2">
    <name type="scientific">Cryptosporangium phraense</name>
    <dbReference type="NCBI Taxonomy" id="2593070"/>
    <lineage>
        <taxon>Bacteria</taxon>
        <taxon>Bacillati</taxon>
        <taxon>Actinomycetota</taxon>
        <taxon>Actinomycetes</taxon>
        <taxon>Cryptosporangiales</taxon>
        <taxon>Cryptosporangiaceae</taxon>
        <taxon>Cryptosporangium</taxon>
    </lineage>
</organism>
<dbReference type="Proteomes" id="UP000317982">
    <property type="component" value="Unassembled WGS sequence"/>
</dbReference>
<evidence type="ECO:0000313" key="1">
    <source>
        <dbReference type="EMBL" id="TQS39754.1"/>
    </source>
</evidence>
<keyword evidence="2" id="KW-1185">Reference proteome</keyword>
<dbReference type="InParanoid" id="A0A545AEK5"/>
<comment type="caution">
    <text evidence="1">The sequence shown here is derived from an EMBL/GenBank/DDBJ whole genome shotgun (WGS) entry which is preliminary data.</text>
</comment>
<accession>A0A545AEK5</accession>
<dbReference type="InterPro" id="IPR009467">
    <property type="entry name" value="Glycolipid-bd_prot_put"/>
</dbReference>
<proteinExistence type="predicted"/>
<name>A0A545AEK5_9ACTN</name>
<sequence length="218" mass="23662">MSMPPSCRDRLDRTQLEGAAHLMAEYAWNRIGFGAELAIVSGTRMAGWALGAAPEPYSARYTLTTDESWATASLEISTEGAGWTRSLRLVRQSGRDAWKIRTSETGALAGPPPGSEYPETLTDAVDVDIAFSPLTNTLPIRRLNLREQPVGTEFDLTFAFVELPSLAVVASDQKYVVAGPGEIGFRSGDYRVQLAVDDDGFVVDYPGLATRSTDRSRA</sequence>
<reference evidence="1 2" key="1">
    <citation type="submission" date="2019-07" db="EMBL/GenBank/DDBJ databases">
        <title>Cryptosporangium phraense sp. nov., isolated from plant litter.</title>
        <authorList>
            <person name="Suriyachadkun C."/>
        </authorList>
    </citation>
    <scope>NUCLEOTIDE SEQUENCE [LARGE SCALE GENOMIC DNA]</scope>
    <source>
        <strain evidence="1 2">A-T 5661</strain>
    </source>
</reference>
<dbReference type="SUPFAM" id="SSF159275">
    <property type="entry name" value="PA1994-like"/>
    <property type="match status" value="1"/>
</dbReference>